<dbReference type="GO" id="GO:0003700">
    <property type="term" value="F:DNA-binding transcription factor activity"/>
    <property type="evidence" value="ECO:0007669"/>
    <property type="project" value="InterPro"/>
</dbReference>
<dbReference type="AlphaFoldDB" id="A0A5C4LA59"/>
<gene>
    <name evidence="6" type="ORF">FF100_30635</name>
</gene>
<dbReference type="SMART" id="SM00895">
    <property type="entry name" value="FCD"/>
    <property type="match status" value="1"/>
</dbReference>
<proteinExistence type="predicted"/>
<evidence type="ECO:0000256" key="1">
    <source>
        <dbReference type="ARBA" id="ARBA00023015"/>
    </source>
</evidence>
<dbReference type="PROSITE" id="PS50949">
    <property type="entry name" value="HTH_GNTR"/>
    <property type="match status" value="1"/>
</dbReference>
<feature type="compositionally biased region" description="Basic and acidic residues" evidence="4">
    <location>
        <begin position="102"/>
        <end position="123"/>
    </location>
</feature>
<dbReference type="Gene3D" id="1.20.120.530">
    <property type="entry name" value="GntR ligand-binding domain-like"/>
    <property type="match status" value="1"/>
</dbReference>
<name>A0A5C4LA59_9HYPH</name>
<keyword evidence="7" id="KW-1185">Reference proteome</keyword>
<dbReference type="SMART" id="SM00345">
    <property type="entry name" value="HTH_GNTR"/>
    <property type="match status" value="1"/>
</dbReference>
<dbReference type="Pfam" id="PF07729">
    <property type="entry name" value="FCD"/>
    <property type="match status" value="1"/>
</dbReference>
<sequence>MNGHGDRAAESARRSAHQACNRGPAALAGPCGVSWPGASMRRRIALRRRAAPTFRPFSAGSGRQTGLAASPIALVRAYTASSVHWSQPLLPGIDAIASPRGRSREKGMTIDRRPARDEADRRAPLVTSSAVSLQDRIYAHLKAGIAEGRIRPGTRLLESQLARTFGVSRSPARGALNALAAERLVSEDGARGYRVGGIAAAGEADDAAPPLDPAPMPHQRRWEILYGAVEQELYGQILFHSVRVNDLRLAQHYGVSRTVTRDLLARMDGVGLVTKDAAGRWVARRVTPQRIRNLYALRRLLEPVLLAEAAPRVPTARLRQARTHVEATLARPAIDGGDFDRAETDLHRDLLGLSGNDELIHALKPTHFLFGPTRHLIDPILGIPMHKIEHALHEHLAILDHLLDGDARGAALLLERHLAEAIDRWLGRFEVAATLGSVACPDYLTPSE</sequence>
<dbReference type="GO" id="GO:0003677">
    <property type="term" value="F:DNA binding"/>
    <property type="evidence" value="ECO:0007669"/>
    <property type="project" value="UniProtKB-KW"/>
</dbReference>
<dbReference type="Proteomes" id="UP000305267">
    <property type="component" value="Unassembled WGS sequence"/>
</dbReference>
<keyword evidence="1" id="KW-0805">Transcription regulation</keyword>
<dbReference type="PANTHER" id="PTHR43537:SF5">
    <property type="entry name" value="UXU OPERON TRANSCRIPTIONAL REGULATOR"/>
    <property type="match status" value="1"/>
</dbReference>
<reference evidence="6 7" key="1">
    <citation type="submission" date="2019-06" db="EMBL/GenBank/DDBJ databases">
        <title>Genome of Methylobacterium sp. 17Sr1-39.</title>
        <authorList>
            <person name="Seo T."/>
        </authorList>
    </citation>
    <scope>NUCLEOTIDE SEQUENCE [LARGE SCALE GENOMIC DNA]</scope>
    <source>
        <strain evidence="6 7">17Sr1-39</strain>
    </source>
</reference>
<dbReference type="Gene3D" id="1.10.10.10">
    <property type="entry name" value="Winged helix-like DNA-binding domain superfamily/Winged helix DNA-binding domain"/>
    <property type="match status" value="1"/>
</dbReference>
<protein>
    <submittedName>
        <fullName evidence="6">GntR family transcriptional regulator</fullName>
    </submittedName>
</protein>
<dbReference type="PANTHER" id="PTHR43537">
    <property type="entry name" value="TRANSCRIPTIONAL REGULATOR, GNTR FAMILY"/>
    <property type="match status" value="1"/>
</dbReference>
<evidence type="ECO:0000256" key="3">
    <source>
        <dbReference type="ARBA" id="ARBA00023163"/>
    </source>
</evidence>
<dbReference type="SUPFAM" id="SSF48008">
    <property type="entry name" value="GntR ligand-binding domain-like"/>
    <property type="match status" value="1"/>
</dbReference>
<dbReference type="InterPro" id="IPR036390">
    <property type="entry name" value="WH_DNA-bd_sf"/>
</dbReference>
<keyword evidence="2" id="KW-0238">DNA-binding</keyword>
<dbReference type="SUPFAM" id="SSF46785">
    <property type="entry name" value="Winged helix' DNA-binding domain"/>
    <property type="match status" value="1"/>
</dbReference>
<dbReference type="EMBL" id="VDDA01000028">
    <property type="protein sequence ID" value="TNC07960.1"/>
    <property type="molecule type" value="Genomic_DNA"/>
</dbReference>
<dbReference type="OrthoDB" id="9799812at2"/>
<dbReference type="InterPro" id="IPR000524">
    <property type="entry name" value="Tscrpt_reg_HTH_GntR"/>
</dbReference>
<feature type="compositionally biased region" description="Basic and acidic residues" evidence="4">
    <location>
        <begin position="1"/>
        <end position="13"/>
    </location>
</feature>
<evidence type="ECO:0000256" key="2">
    <source>
        <dbReference type="ARBA" id="ARBA00023125"/>
    </source>
</evidence>
<evidence type="ECO:0000256" key="4">
    <source>
        <dbReference type="SAM" id="MobiDB-lite"/>
    </source>
</evidence>
<dbReference type="Pfam" id="PF00392">
    <property type="entry name" value="GntR"/>
    <property type="match status" value="1"/>
</dbReference>
<feature type="domain" description="HTH gntR-type" evidence="5">
    <location>
        <begin position="131"/>
        <end position="198"/>
    </location>
</feature>
<evidence type="ECO:0000313" key="6">
    <source>
        <dbReference type="EMBL" id="TNC07960.1"/>
    </source>
</evidence>
<dbReference type="InterPro" id="IPR008920">
    <property type="entry name" value="TF_FadR/GntR_C"/>
</dbReference>
<dbReference type="InterPro" id="IPR011711">
    <property type="entry name" value="GntR_C"/>
</dbReference>
<organism evidence="6 7">
    <name type="scientific">Methylobacterium terricola</name>
    <dbReference type="NCBI Taxonomy" id="2583531"/>
    <lineage>
        <taxon>Bacteria</taxon>
        <taxon>Pseudomonadati</taxon>
        <taxon>Pseudomonadota</taxon>
        <taxon>Alphaproteobacteria</taxon>
        <taxon>Hyphomicrobiales</taxon>
        <taxon>Methylobacteriaceae</taxon>
        <taxon>Methylobacterium</taxon>
    </lineage>
</organism>
<comment type="caution">
    <text evidence="6">The sequence shown here is derived from an EMBL/GenBank/DDBJ whole genome shotgun (WGS) entry which is preliminary data.</text>
</comment>
<evidence type="ECO:0000313" key="7">
    <source>
        <dbReference type="Proteomes" id="UP000305267"/>
    </source>
</evidence>
<dbReference type="InterPro" id="IPR036388">
    <property type="entry name" value="WH-like_DNA-bd_sf"/>
</dbReference>
<dbReference type="CDD" id="cd07377">
    <property type="entry name" value="WHTH_GntR"/>
    <property type="match status" value="1"/>
</dbReference>
<keyword evidence="3" id="KW-0804">Transcription</keyword>
<feature type="region of interest" description="Disordered" evidence="4">
    <location>
        <begin position="1"/>
        <end position="27"/>
    </location>
</feature>
<accession>A0A5C4LA59</accession>
<evidence type="ECO:0000259" key="5">
    <source>
        <dbReference type="PROSITE" id="PS50949"/>
    </source>
</evidence>
<feature type="region of interest" description="Disordered" evidence="4">
    <location>
        <begin position="96"/>
        <end position="123"/>
    </location>
</feature>